<evidence type="ECO:0000256" key="3">
    <source>
        <dbReference type="ARBA" id="ARBA00022806"/>
    </source>
</evidence>
<dbReference type="GO" id="GO:0003676">
    <property type="term" value="F:nucleic acid binding"/>
    <property type="evidence" value="ECO:0007669"/>
    <property type="project" value="InterPro"/>
</dbReference>
<reference evidence="7" key="1">
    <citation type="thesis" date="2020" institute="ProQuest LLC" country="789 East Eisenhower Parkway, Ann Arbor, MI, USA">
        <title>Comparative Genomics and Chromosome Evolution.</title>
        <authorList>
            <person name="Mudd A.B."/>
        </authorList>
    </citation>
    <scope>NUCLEOTIDE SEQUENCE</scope>
    <source>
        <strain evidence="7">1538</strain>
        <tissue evidence="7">Blood</tissue>
    </source>
</reference>
<keyword evidence="1" id="KW-0547">Nucleotide-binding</keyword>
<dbReference type="PANTHER" id="PTHR47960">
    <property type="entry name" value="DEAD-BOX ATP-DEPENDENT RNA HELICASE 50"/>
    <property type="match status" value="1"/>
</dbReference>
<evidence type="ECO:0000313" key="8">
    <source>
        <dbReference type="Proteomes" id="UP001181693"/>
    </source>
</evidence>
<dbReference type="SUPFAM" id="SSF52540">
    <property type="entry name" value="P-loop containing nucleoside triphosphate hydrolases"/>
    <property type="match status" value="1"/>
</dbReference>
<accession>A0AAV2ZWW7</accession>
<protein>
    <recommendedName>
        <fullName evidence="9">RNA helicase</fullName>
    </recommendedName>
</protein>
<evidence type="ECO:0000259" key="6">
    <source>
        <dbReference type="PROSITE" id="PS51194"/>
    </source>
</evidence>
<dbReference type="Pfam" id="PF00270">
    <property type="entry name" value="DEAD"/>
    <property type="match status" value="1"/>
</dbReference>
<dbReference type="PROSITE" id="PS51192">
    <property type="entry name" value="HELICASE_ATP_BIND_1"/>
    <property type="match status" value="1"/>
</dbReference>
<feature type="domain" description="Helicase C-terminal" evidence="6">
    <location>
        <begin position="358"/>
        <end position="511"/>
    </location>
</feature>
<dbReference type="InterPro" id="IPR014001">
    <property type="entry name" value="Helicase_ATP-bd"/>
</dbReference>
<evidence type="ECO:0000259" key="5">
    <source>
        <dbReference type="PROSITE" id="PS51192"/>
    </source>
</evidence>
<dbReference type="SMART" id="SM00490">
    <property type="entry name" value="HELICc"/>
    <property type="match status" value="1"/>
</dbReference>
<proteinExistence type="predicted"/>
<keyword evidence="3" id="KW-0347">Helicase</keyword>
<evidence type="ECO:0000256" key="2">
    <source>
        <dbReference type="ARBA" id="ARBA00022801"/>
    </source>
</evidence>
<dbReference type="AlphaFoldDB" id="A0AAV2ZWW7"/>
<dbReference type="InterPro" id="IPR027417">
    <property type="entry name" value="P-loop_NTPase"/>
</dbReference>
<dbReference type="CDD" id="cd18787">
    <property type="entry name" value="SF2_C_DEAD"/>
    <property type="match status" value="1"/>
</dbReference>
<name>A0AAV2ZWW7_PYXAD</name>
<keyword evidence="2" id="KW-0378">Hydrolase</keyword>
<dbReference type="GO" id="GO:0005524">
    <property type="term" value="F:ATP binding"/>
    <property type="evidence" value="ECO:0007669"/>
    <property type="project" value="UniProtKB-KW"/>
</dbReference>
<keyword evidence="8" id="KW-1185">Reference proteome</keyword>
<dbReference type="EMBL" id="DYDO01000010">
    <property type="protein sequence ID" value="DBA17135.1"/>
    <property type="molecule type" value="Genomic_DNA"/>
</dbReference>
<dbReference type="Gene3D" id="3.40.50.300">
    <property type="entry name" value="P-loop containing nucleotide triphosphate hydrolases"/>
    <property type="match status" value="2"/>
</dbReference>
<dbReference type="GO" id="GO:0004386">
    <property type="term" value="F:helicase activity"/>
    <property type="evidence" value="ECO:0007669"/>
    <property type="project" value="UniProtKB-KW"/>
</dbReference>
<evidence type="ECO:0000256" key="1">
    <source>
        <dbReference type="ARBA" id="ARBA00022741"/>
    </source>
</evidence>
<dbReference type="InterPro" id="IPR001650">
    <property type="entry name" value="Helicase_C-like"/>
</dbReference>
<dbReference type="Proteomes" id="UP001181693">
    <property type="component" value="Unassembled WGS sequence"/>
</dbReference>
<dbReference type="PROSITE" id="PS51194">
    <property type="entry name" value="HELICASE_CTER"/>
    <property type="match status" value="1"/>
</dbReference>
<dbReference type="GO" id="GO:0016787">
    <property type="term" value="F:hydrolase activity"/>
    <property type="evidence" value="ECO:0007669"/>
    <property type="project" value="UniProtKB-KW"/>
</dbReference>
<feature type="domain" description="Helicase ATP-binding" evidence="5">
    <location>
        <begin position="142"/>
        <end position="329"/>
    </location>
</feature>
<dbReference type="Pfam" id="PF00271">
    <property type="entry name" value="Helicase_C"/>
    <property type="match status" value="1"/>
</dbReference>
<dbReference type="InterPro" id="IPR011545">
    <property type="entry name" value="DEAD/DEAH_box_helicase_dom"/>
</dbReference>
<dbReference type="SMART" id="SM00487">
    <property type="entry name" value="DEXDc"/>
    <property type="match status" value="1"/>
</dbReference>
<comment type="caution">
    <text evidence="7">The sequence shown here is derived from an EMBL/GenBank/DDBJ whole genome shotgun (WGS) entry which is preliminary data.</text>
</comment>
<keyword evidence="4" id="KW-0067">ATP-binding</keyword>
<gene>
    <name evidence="7" type="ORF">GDO54_002627</name>
</gene>
<evidence type="ECO:0000256" key="4">
    <source>
        <dbReference type="ARBA" id="ARBA00022840"/>
    </source>
</evidence>
<sequence length="523" mass="59616">MSMLLRAWCAKIIDRRLYSTSDLPVIRVARRTQVWLEKLEKRQIKPVVAPKAGKLLISTRRRELNQAATETYSRWEQPTLVSRGWKHRNSRGDYFIINRQREQREWPETNDTFRDLSLDLRVVTAVEAMNIATPTWTQKEVIPCLLRGQNVLCASETGRGKTLAYLLPIMHKLLNQKEFCPGSPRSLILVPSRELAGQVTSVARRLSSHLGINVQFVGGGRGRKVTEKQLGRLSVDILVATPGFFWKALKWNKVSLADLHYIVLDEADTLFDNTFCDLVEGILMHTRIASHSKEVHGHDKKAQLVIIGATFPEGVGEILSKVTDLGSIHTIKSRKLNLLMPHVQHTFKRVRGADKVPELLQVLKKHAAEKQETDIFIFCNTSQTVDWLSYILDDHGIRHTRLHGQMPANIRHSLFEAFHKQQMNVLVCTNIVSRGLDSSRVSTVINFDFPFTVEDYLHRAGRVGRIGSKNQGNVLSFVTHVWDVEQVQTIETAVRKRSNLPSTLFRMKDTSLNKMTTDKESEN</sequence>
<organism evidence="7 8">
    <name type="scientific">Pyxicephalus adspersus</name>
    <name type="common">African bullfrog</name>
    <dbReference type="NCBI Taxonomy" id="30357"/>
    <lineage>
        <taxon>Eukaryota</taxon>
        <taxon>Metazoa</taxon>
        <taxon>Chordata</taxon>
        <taxon>Craniata</taxon>
        <taxon>Vertebrata</taxon>
        <taxon>Euteleostomi</taxon>
        <taxon>Amphibia</taxon>
        <taxon>Batrachia</taxon>
        <taxon>Anura</taxon>
        <taxon>Neobatrachia</taxon>
        <taxon>Ranoidea</taxon>
        <taxon>Pyxicephalidae</taxon>
        <taxon>Pyxicephalinae</taxon>
        <taxon>Pyxicephalus</taxon>
    </lineage>
</organism>
<evidence type="ECO:0008006" key="9">
    <source>
        <dbReference type="Google" id="ProtNLM"/>
    </source>
</evidence>
<evidence type="ECO:0000313" key="7">
    <source>
        <dbReference type="EMBL" id="DBA17135.1"/>
    </source>
</evidence>